<name>A0AA35Z0E3_LACSI</name>
<keyword evidence="3" id="KW-1185">Reference proteome</keyword>
<evidence type="ECO:0000313" key="2">
    <source>
        <dbReference type="EMBL" id="CAI9283628.1"/>
    </source>
</evidence>
<dbReference type="InterPro" id="IPR026960">
    <property type="entry name" value="RVT-Znf"/>
</dbReference>
<dbReference type="AlphaFoldDB" id="A0AA35Z0E3"/>
<accession>A0AA35Z0E3</accession>
<organism evidence="2 3">
    <name type="scientific">Lactuca saligna</name>
    <name type="common">Willowleaf lettuce</name>
    <dbReference type="NCBI Taxonomy" id="75948"/>
    <lineage>
        <taxon>Eukaryota</taxon>
        <taxon>Viridiplantae</taxon>
        <taxon>Streptophyta</taxon>
        <taxon>Embryophyta</taxon>
        <taxon>Tracheophyta</taxon>
        <taxon>Spermatophyta</taxon>
        <taxon>Magnoliopsida</taxon>
        <taxon>eudicotyledons</taxon>
        <taxon>Gunneridae</taxon>
        <taxon>Pentapetalae</taxon>
        <taxon>asterids</taxon>
        <taxon>campanulids</taxon>
        <taxon>Asterales</taxon>
        <taxon>Asteraceae</taxon>
        <taxon>Cichorioideae</taxon>
        <taxon>Cichorieae</taxon>
        <taxon>Lactucinae</taxon>
        <taxon>Lactuca</taxon>
    </lineage>
</organism>
<evidence type="ECO:0000313" key="3">
    <source>
        <dbReference type="Proteomes" id="UP001177003"/>
    </source>
</evidence>
<gene>
    <name evidence="2" type="ORF">LSALG_LOCUS23211</name>
</gene>
<dbReference type="Proteomes" id="UP001177003">
    <property type="component" value="Chromosome 5"/>
</dbReference>
<reference evidence="2" key="1">
    <citation type="submission" date="2023-04" db="EMBL/GenBank/DDBJ databases">
        <authorList>
            <person name="Vijverberg K."/>
            <person name="Xiong W."/>
            <person name="Schranz E."/>
        </authorList>
    </citation>
    <scope>NUCLEOTIDE SEQUENCE</scope>
</reference>
<evidence type="ECO:0000259" key="1">
    <source>
        <dbReference type="Pfam" id="PF13966"/>
    </source>
</evidence>
<proteinExistence type="predicted"/>
<protein>
    <recommendedName>
        <fullName evidence="1">Reverse transcriptase zinc-binding domain-containing protein</fullName>
    </recommendedName>
</protein>
<feature type="domain" description="Reverse transcriptase zinc-binding" evidence="1">
    <location>
        <begin position="31"/>
        <end position="97"/>
    </location>
</feature>
<dbReference type="Pfam" id="PF13966">
    <property type="entry name" value="zf-RVT"/>
    <property type="match status" value="1"/>
</dbReference>
<dbReference type="EMBL" id="OX465081">
    <property type="protein sequence ID" value="CAI9283628.1"/>
    <property type="molecule type" value="Genomic_DNA"/>
</dbReference>
<sequence length="102" mass="11985">MEQLREIQMLTNGVNTFQTQINWKNMMPGEVSIKWTHEVPLNVNCFLLRAKLDRLPTARALTRRGIQFMSVLCPYCELEEEDTTHVLFRCPMASKVWEYVGH</sequence>